<protein>
    <recommendedName>
        <fullName evidence="3">FAD assembly factor SdhE</fullName>
    </recommendedName>
</protein>
<dbReference type="PANTHER" id="PTHR39585">
    <property type="entry name" value="FAD ASSEMBLY FACTOR SDHE"/>
    <property type="match status" value="1"/>
</dbReference>
<reference evidence="6" key="1">
    <citation type="submission" date="2023-06" db="EMBL/GenBank/DDBJ databases">
        <authorList>
            <person name="Zhang S."/>
        </authorList>
    </citation>
    <scope>NUCLEOTIDE SEQUENCE</scope>
    <source>
        <strain evidence="6">SG2303</strain>
    </source>
</reference>
<comment type="caution">
    <text evidence="6">The sequence shown here is derived from an EMBL/GenBank/DDBJ whole genome shotgun (WGS) entry which is preliminary data.</text>
</comment>
<accession>A0ABT7XL76</accession>
<name>A0ABT7XL76_9NEIS</name>
<evidence type="ECO:0000256" key="1">
    <source>
        <dbReference type="ARBA" id="ARBA00004496"/>
    </source>
</evidence>
<evidence type="ECO:0000256" key="5">
    <source>
        <dbReference type="ARBA" id="ARBA00023186"/>
    </source>
</evidence>
<comment type="subcellular location">
    <subcellularLocation>
        <location evidence="1">Cytoplasm</location>
    </subcellularLocation>
</comment>
<evidence type="ECO:0000256" key="3">
    <source>
        <dbReference type="ARBA" id="ARBA00019418"/>
    </source>
</evidence>
<proteinExistence type="inferred from homology"/>
<dbReference type="Pfam" id="PF03937">
    <property type="entry name" value="Sdh5"/>
    <property type="match status" value="1"/>
</dbReference>
<keyword evidence="4" id="KW-0963">Cytoplasm</keyword>
<organism evidence="6 7">
    <name type="scientific">Crenobacter oryzisoli</name>
    <dbReference type="NCBI Taxonomy" id="3056844"/>
    <lineage>
        <taxon>Bacteria</taxon>
        <taxon>Pseudomonadati</taxon>
        <taxon>Pseudomonadota</taxon>
        <taxon>Betaproteobacteria</taxon>
        <taxon>Neisseriales</taxon>
        <taxon>Neisseriaceae</taxon>
        <taxon>Crenobacter</taxon>
    </lineage>
</organism>
<evidence type="ECO:0000256" key="4">
    <source>
        <dbReference type="ARBA" id="ARBA00022490"/>
    </source>
</evidence>
<sequence>MSDIDAIELKRIRWRSRRGLLELDLVLTRFLAQEFDGLSQHELAVYRRLLDLPDNDFLDLVNGKADIDDAELMTMIERLRAL</sequence>
<dbReference type="Gene3D" id="1.10.150.250">
    <property type="entry name" value="Flavinator of succinate dehydrogenase"/>
    <property type="match status" value="1"/>
</dbReference>
<keyword evidence="5" id="KW-0143">Chaperone</keyword>
<dbReference type="InterPro" id="IPR005631">
    <property type="entry name" value="SDH"/>
</dbReference>
<evidence type="ECO:0000256" key="2">
    <source>
        <dbReference type="ARBA" id="ARBA00008571"/>
    </source>
</evidence>
<dbReference type="InterPro" id="IPR050531">
    <property type="entry name" value="SdhE_FAD_assembly_factor"/>
</dbReference>
<dbReference type="RefSeq" id="WP_289829098.1">
    <property type="nucleotide sequence ID" value="NZ_JAUEDK010000008.1"/>
</dbReference>
<gene>
    <name evidence="6" type="ORF">QU481_06400</name>
</gene>
<dbReference type="InterPro" id="IPR036714">
    <property type="entry name" value="SDH_sf"/>
</dbReference>
<evidence type="ECO:0000313" key="6">
    <source>
        <dbReference type="EMBL" id="MDN0074527.1"/>
    </source>
</evidence>
<dbReference type="SUPFAM" id="SSF109910">
    <property type="entry name" value="YgfY-like"/>
    <property type="match status" value="1"/>
</dbReference>
<evidence type="ECO:0000313" key="7">
    <source>
        <dbReference type="Proteomes" id="UP001168540"/>
    </source>
</evidence>
<keyword evidence="7" id="KW-1185">Reference proteome</keyword>
<dbReference type="PANTHER" id="PTHR39585:SF1">
    <property type="entry name" value="FAD ASSEMBLY FACTOR SDHE"/>
    <property type="match status" value="1"/>
</dbReference>
<dbReference type="EMBL" id="JAUEDK010000008">
    <property type="protein sequence ID" value="MDN0074527.1"/>
    <property type="molecule type" value="Genomic_DNA"/>
</dbReference>
<comment type="similarity">
    <text evidence="2">Belongs to the SdhE FAD assembly factor family.</text>
</comment>
<dbReference type="Proteomes" id="UP001168540">
    <property type="component" value="Unassembled WGS sequence"/>
</dbReference>